<feature type="transmembrane region" description="Helical" evidence="7">
    <location>
        <begin position="78"/>
        <end position="98"/>
    </location>
</feature>
<dbReference type="CDD" id="cd06261">
    <property type="entry name" value="TM_PBP2"/>
    <property type="match status" value="1"/>
</dbReference>
<evidence type="ECO:0000313" key="10">
    <source>
        <dbReference type="Proteomes" id="UP000035425"/>
    </source>
</evidence>
<evidence type="ECO:0000256" key="7">
    <source>
        <dbReference type="RuleBase" id="RU363032"/>
    </source>
</evidence>
<keyword evidence="10" id="KW-1185">Reference proteome</keyword>
<evidence type="ECO:0000256" key="2">
    <source>
        <dbReference type="ARBA" id="ARBA00022448"/>
    </source>
</evidence>
<dbReference type="PANTHER" id="PTHR43386">
    <property type="entry name" value="OLIGOPEPTIDE TRANSPORT SYSTEM PERMEASE PROTEIN APPC"/>
    <property type="match status" value="1"/>
</dbReference>
<protein>
    <submittedName>
        <fullName evidence="9">Peptide ABC transporter permease</fullName>
    </submittedName>
</protein>
<dbReference type="EMBL" id="JWIO01000034">
    <property type="protein sequence ID" value="KLL10401.1"/>
    <property type="molecule type" value="Genomic_DNA"/>
</dbReference>
<dbReference type="InterPro" id="IPR000515">
    <property type="entry name" value="MetI-like"/>
</dbReference>
<dbReference type="Proteomes" id="UP000035425">
    <property type="component" value="Unassembled WGS sequence"/>
</dbReference>
<name>A0ABR5F112_9ACTN</name>
<keyword evidence="2 7" id="KW-0813">Transport</keyword>
<organism evidence="9 10">
    <name type="scientific">Protofrankia coriariae</name>
    <dbReference type="NCBI Taxonomy" id="1562887"/>
    <lineage>
        <taxon>Bacteria</taxon>
        <taxon>Bacillati</taxon>
        <taxon>Actinomycetota</taxon>
        <taxon>Actinomycetes</taxon>
        <taxon>Frankiales</taxon>
        <taxon>Frankiaceae</taxon>
        <taxon>Protofrankia</taxon>
    </lineage>
</organism>
<evidence type="ECO:0000313" key="9">
    <source>
        <dbReference type="EMBL" id="KLL10401.1"/>
    </source>
</evidence>
<dbReference type="Pfam" id="PF00528">
    <property type="entry name" value="BPD_transp_1"/>
    <property type="match status" value="1"/>
</dbReference>
<feature type="domain" description="ABC transmembrane type-1" evidence="8">
    <location>
        <begin position="70"/>
        <end position="259"/>
    </location>
</feature>
<keyword evidence="3" id="KW-1003">Cell membrane</keyword>
<evidence type="ECO:0000256" key="5">
    <source>
        <dbReference type="ARBA" id="ARBA00022989"/>
    </source>
</evidence>
<evidence type="ECO:0000259" key="8">
    <source>
        <dbReference type="PROSITE" id="PS50928"/>
    </source>
</evidence>
<dbReference type="PROSITE" id="PS50928">
    <property type="entry name" value="ABC_TM1"/>
    <property type="match status" value="1"/>
</dbReference>
<sequence>MRGAWRSPGLTLAVLVLVLVLAWAFVPTVFCAHAPLATAPDRALLPPSGAAWFGTDYLGRDVWSRVVHASSLSLRAPVIAVGLALAGGVTIGLVAGSLRGWVDALLMRMVDTVLAVPAIMLSLTVVTALGPGTAHAAIAVGLAGIAGFSRIVRAQVLRARQEPYVEAASAAGVRGPVVLLTHVLPHVCGPVLALAALELGTAVLAVSALSFLGLGAQPPTPEWGAMVSEGRDYLGTAWWLTVLPGLTIAAVTVAVNRIARALSPGGRR</sequence>
<proteinExistence type="inferred from homology"/>
<accession>A0ABR5F112</accession>
<dbReference type="InterPro" id="IPR050366">
    <property type="entry name" value="BP-dependent_transpt_permease"/>
</dbReference>
<gene>
    <name evidence="9" type="ORF">FrCorBMG51_18410</name>
</gene>
<dbReference type="Gene3D" id="1.10.3720.10">
    <property type="entry name" value="MetI-like"/>
    <property type="match status" value="1"/>
</dbReference>
<evidence type="ECO:0000256" key="6">
    <source>
        <dbReference type="ARBA" id="ARBA00023136"/>
    </source>
</evidence>
<dbReference type="SUPFAM" id="SSF161098">
    <property type="entry name" value="MetI-like"/>
    <property type="match status" value="1"/>
</dbReference>
<feature type="transmembrane region" description="Helical" evidence="7">
    <location>
        <begin position="135"/>
        <end position="152"/>
    </location>
</feature>
<feature type="transmembrane region" description="Helical" evidence="7">
    <location>
        <begin position="191"/>
        <end position="216"/>
    </location>
</feature>
<reference evidence="9 10" key="1">
    <citation type="submission" date="2014-12" db="EMBL/GenBank/DDBJ databases">
        <title>Frankia sp. BMG5.1 draft genome.</title>
        <authorList>
            <person name="Gtari M."/>
            <person name="Ghodhbane-Gtari F."/>
            <person name="Nouioui I."/>
            <person name="Ktari A."/>
            <person name="Hezbri K."/>
            <person name="Mimouni W."/>
            <person name="Sbissi I."/>
            <person name="Ayari A."/>
            <person name="Yamanaka T."/>
            <person name="Normand P."/>
            <person name="Tisa L.S."/>
            <person name="Boudabous A."/>
        </authorList>
    </citation>
    <scope>NUCLEOTIDE SEQUENCE [LARGE SCALE GENOMIC DNA]</scope>
    <source>
        <strain evidence="9 10">BMG5.1</strain>
    </source>
</reference>
<keyword evidence="6 7" id="KW-0472">Membrane</keyword>
<keyword evidence="4 7" id="KW-0812">Transmembrane</keyword>
<dbReference type="PANTHER" id="PTHR43386:SF25">
    <property type="entry name" value="PEPTIDE ABC TRANSPORTER PERMEASE PROTEIN"/>
    <property type="match status" value="1"/>
</dbReference>
<comment type="subcellular location">
    <subcellularLocation>
        <location evidence="1 7">Cell membrane</location>
        <topology evidence="1 7">Multi-pass membrane protein</topology>
    </subcellularLocation>
</comment>
<dbReference type="InterPro" id="IPR035906">
    <property type="entry name" value="MetI-like_sf"/>
</dbReference>
<evidence type="ECO:0000256" key="3">
    <source>
        <dbReference type="ARBA" id="ARBA00022475"/>
    </source>
</evidence>
<comment type="caution">
    <text evidence="9">The sequence shown here is derived from an EMBL/GenBank/DDBJ whole genome shotgun (WGS) entry which is preliminary data.</text>
</comment>
<feature type="transmembrane region" description="Helical" evidence="7">
    <location>
        <begin position="236"/>
        <end position="259"/>
    </location>
</feature>
<keyword evidence="5 7" id="KW-1133">Transmembrane helix</keyword>
<feature type="transmembrane region" description="Helical" evidence="7">
    <location>
        <begin position="110"/>
        <end position="129"/>
    </location>
</feature>
<evidence type="ECO:0000256" key="4">
    <source>
        <dbReference type="ARBA" id="ARBA00022692"/>
    </source>
</evidence>
<comment type="similarity">
    <text evidence="7">Belongs to the binding-protein-dependent transport system permease family.</text>
</comment>
<evidence type="ECO:0000256" key="1">
    <source>
        <dbReference type="ARBA" id="ARBA00004651"/>
    </source>
</evidence>